<dbReference type="EMBL" id="CP110431">
    <property type="protein sequence ID" value="WAQ89465.1"/>
    <property type="molecule type" value="Genomic_DNA"/>
</dbReference>
<reference evidence="2" key="1">
    <citation type="submission" date="2022-10" db="EMBL/GenBank/DDBJ databases">
        <title>Puccinia triticina Genome sequencing and assembly.</title>
        <authorList>
            <person name="Li C."/>
        </authorList>
    </citation>
    <scope>NUCLEOTIDE SEQUENCE</scope>
    <source>
        <strain evidence="2">Pt15</strain>
    </source>
</reference>
<proteinExistence type="predicted"/>
<protein>
    <submittedName>
        <fullName evidence="2">Uncharacterized protein</fullName>
    </submittedName>
</protein>
<feature type="region of interest" description="Disordered" evidence="1">
    <location>
        <begin position="354"/>
        <end position="382"/>
    </location>
</feature>
<evidence type="ECO:0000256" key="1">
    <source>
        <dbReference type="SAM" id="MobiDB-lite"/>
    </source>
</evidence>
<dbReference type="RefSeq" id="XP_053025020.1">
    <property type="nucleotide sequence ID" value="XM_053161033.1"/>
</dbReference>
<sequence length="382" mass="41956">MSIQIHQVPLSVGGSILFCQASPGSHLVLVFISTKLAQLRSPFSGMLSPPQKAGELLKSIKRRLKGVSGKTSNKITKSNLVTNLKRAIQSTPDLLKMQGGPYERSSPLRPSLSQDMLGELPLPEPTQATAPQSLETESIASSPTAVQFSHSQEKAKPMPQEEVLFLPPKDDAKSPKSNKMKLKLSLGKSRLPTEYPEVEEAVVNLPMITLTKPDDEQIYILHRPTPPILTHKLLAVPNRATASISELPKVSAKQWPHPAGPWLRPTTSEENKFKAKSDQAMWEEGWRLGTGAVIGWDPEYMEALGIDLAPHLPTEQELEAIALVEKISRSLDQAQDALFGSLQMRWEAEMNEQNDQMTSMEGSCGYPADAEPSHEVQEGLAL</sequence>
<name>A0ABY7D0A3_9BASI</name>
<accession>A0ABY7D0A3</accession>
<keyword evidence="3" id="KW-1185">Reference proteome</keyword>
<dbReference type="GeneID" id="77801928"/>
<organism evidence="2 3">
    <name type="scientific">Puccinia triticina</name>
    <dbReference type="NCBI Taxonomy" id="208348"/>
    <lineage>
        <taxon>Eukaryota</taxon>
        <taxon>Fungi</taxon>
        <taxon>Dikarya</taxon>
        <taxon>Basidiomycota</taxon>
        <taxon>Pucciniomycotina</taxon>
        <taxon>Pucciniomycetes</taxon>
        <taxon>Pucciniales</taxon>
        <taxon>Pucciniaceae</taxon>
        <taxon>Puccinia</taxon>
    </lineage>
</organism>
<evidence type="ECO:0000313" key="3">
    <source>
        <dbReference type="Proteomes" id="UP001164743"/>
    </source>
</evidence>
<evidence type="ECO:0000313" key="2">
    <source>
        <dbReference type="EMBL" id="WAQ89465.1"/>
    </source>
</evidence>
<gene>
    <name evidence="2" type="ORF">PtA15_11A153</name>
</gene>
<feature type="compositionally biased region" description="Polar residues" evidence="1">
    <location>
        <begin position="126"/>
        <end position="150"/>
    </location>
</feature>
<feature type="compositionally biased region" description="Basic and acidic residues" evidence="1">
    <location>
        <begin position="371"/>
        <end position="382"/>
    </location>
</feature>
<dbReference type="Proteomes" id="UP001164743">
    <property type="component" value="Chromosome 11A"/>
</dbReference>
<feature type="region of interest" description="Disordered" evidence="1">
    <location>
        <begin position="92"/>
        <end position="178"/>
    </location>
</feature>